<comment type="caution">
    <text evidence="1">The sequence shown here is derived from an EMBL/GenBank/DDBJ whole genome shotgun (WGS) entry which is preliminary data.</text>
</comment>
<name>A0A0F9C784_9ZZZZ</name>
<protein>
    <submittedName>
        <fullName evidence="1">Uncharacterized protein</fullName>
    </submittedName>
</protein>
<evidence type="ECO:0000313" key="1">
    <source>
        <dbReference type="EMBL" id="KKK92466.1"/>
    </source>
</evidence>
<proteinExistence type="predicted"/>
<dbReference type="EMBL" id="LAZR01048199">
    <property type="protein sequence ID" value="KKK92466.1"/>
    <property type="molecule type" value="Genomic_DNA"/>
</dbReference>
<dbReference type="AlphaFoldDB" id="A0A0F9C784"/>
<gene>
    <name evidence="1" type="ORF">LCGC14_2702660</name>
</gene>
<accession>A0A0F9C784</accession>
<reference evidence="1" key="1">
    <citation type="journal article" date="2015" name="Nature">
        <title>Complex archaea that bridge the gap between prokaryotes and eukaryotes.</title>
        <authorList>
            <person name="Spang A."/>
            <person name="Saw J.H."/>
            <person name="Jorgensen S.L."/>
            <person name="Zaremba-Niedzwiedzka K."/>
            <person name="Martijn J."/>
            <person name="Lind A.E."/>
            <person name="van Eijk R."/>
            <person name="Schleper C."/>
            <person name="Guy L."/>
            <person name="Ettema T.J."/>
        </authorList>
    </citation>
    <scope>NUCLEOTIDE SEQUENCE</scope>
</reference>
<organism evidence="1">
    <name type="scientific">marine sediment metagenome</name>
    <dbReference type="NCBI Taxonomy" id="412755"/>
    <lineage>
        <taxon>unclassified sequences</taxon>
        <taxon>metagenomes</taxon>
        <taxon>ecological metagenomes</taxon>
    </lineage>
</organism>
<sequence length="54" mass="6773">MEHYSPNRDFEAYRDRQRNGFVLPTYEEMKRKEGRKEIDWKSVQIRRESDEKTH</sequence>